<organism evidence="2 3">
    <name type="scientific">Ensete ventricosum</name>
    <name type="common">Abyssinian banana</name>
    <name type="synonym">Musa ensete</name>
    <dbReference type="NCBI Taxonomy" id="4639"/>
    <lineage>
        <taxon>Eukaryota</taxon>
        <taxon>Viridiplantae</taxon>
        <taxon>Streptophyta</taxon>
        <taxon>Embryophyta</taxon>
        <taxon>Tracheophyta</taxon>
        <taxon>Spermatophyta</taxon>
        <taxon>Magnoliopsida</taxon>
        <taxon>Liliopsida</taxon>
        <taxon>Zingiberales</taxon>
        <taxon>Musaceae</taxon>
        <taxon>Ensete</taxon>
    </lineage>
</organism>
<dbReference type="EMBL" id="AMZH03019840">
    <property type="protein sequence ID" value="RRT39835.1"/>
    <property type="molecule type" value="Genomic_DNA"/>
</dbReference>
<feature type="compositionally biased region" description="Basic and acidic residues" evidence="1">
    <location>
        <begin position="164"/>
        <end position="186"/>
    </location>
</feature>
<feature type="compositionally biased region" description="Basic and acidic residues" evidence="1">
    <location>
        <begin position="227"/>
        <end position="250"/>
    </location>
</feature>
<feature type="region of interest" description="Disordered" evidence="1">
    <location>
        <begin position="59"/>
        <end position="110"/>
    </location>
</feature>
<dbReference type="Proteomes" id="UP000287651">
    <property type="component" value="Unassembled WGS sequence"/>
</dbReference>
<comment type="caution">
    <text evidence="2">The sequence shown here is derived from an EMBL/GenBank/DDBJ whole genome shotgun (WGS) entry which is preliminary data.</text>
</comment>
<proteinExistence type="predicted"/>
<feature type="compositionally biased region" description="Basic and acidic residues" evidence="1">
    <location>
        <begin position="89"/>
        <end position="109"/>
    </location>
</feature>
<dbReference type="AlphaFoldDB" id="A0A426XK58"/>
<feature type="region of interest" description="Disordered" evidence="1">
    <location>
        <begin position="147"/>
        <end position="293"/>
    </location>
</feature>
<feature type="compositionally biased region" description="Basic and acidic residues" evidence="1">
    <location>
        <begin position="30"/>
        <end position="46"/>
    </location>
</feature>
<evidence type="ECO:0000256" key="1">
    <source>
        <dbReference type="SAM" id="MobiDB-lite"/>
    </source>
</evidence>
<protein>
    <submittedName>
        <fullName evidence="2">Uncharacterized protein</fullName>
    </submittedName>
</protein>
<evidence type="ECO:0000313" key="3">
    <source>
        <dbReference type="Proteomes" id="UP000287651"/>
    </source>
</evidence>
<accession>A0A426XK58</accession>
<feature type="region of interest" description="Disordered" evidence="1">
    <location>
        <begin position="1"/>
        <end position="46"/>
    </location>
</feature>
<evidence type="ECO:0000313" key="2">
    <source>
        <dbReference type="EMBL" id="RRT39835.1"/>
    </source>
</evidence>
<sequence>MKWGPPGRRSNHAGPEGGLASEGAFPVSGHWRETRPWMGVRGEDEERWGPLKGVDEFSRTYMDEGGTTRGRGLTLNTSPSLFLSPPLDHGGDPRRPQPMESDRYRHRSGENLPVVNEMDFFSDERWKAVSKVEPDLDLKTGLNLLTANAGSDQSTVDDGMSPADDSKENKSEAADEKAQAKNHERGGVLVPRQFMDLGPAAEADEPSHSSTASRDRPSSPPDNVEVGSKDRQLRKQIARPDRPKSSREDSPGQDWNPSKDPKLSPSKSTEQVQEAIMRKARVSVRARSEAPMVIETTPNPQLLFPVHAHE</sequence>
<gene>
    <name evidence="2" type="ORF">B296_00048883</name>
</gene>
<reference evidence="2 3" key="1">
    <citation type="journal article" date="2014" name="Agronomy (Basel)">
        <title>A Draft Genome Sequence for Ensete ventricosum, the Drought-Tolerant Tree Against Hunger.</title>
        <authorList>
            <person name="Harrison J."/>
            <person name="Moore K.A."/>
            <person name="Paszkiewicz K."/>
            <person name="Jones T."/>
            <person name="Grant M."/>
            <person name="Ambacheew D."/>
            <person name="Muzemil S."/>
            <person name="Studholme D.J."/>
        </authorList>
    </citation>
    <scope>NUCLEOTIDE SEQUENCE [LARGE SCALE GENOMIC DNA]</scope>
</reference>
<feature type="compositionally biased region" description="Polar residues" evidence="1">
    <location>
        <begin position="147"/>
        <end position="156"/>
    </location>
</feature>
<name>A0A426XK58_ENSVE</name>